<evidence type="ECO:0000313" key="1">
    <source>
        <dbReference type="EMBL" id="AKN40737.1"/>
    </source>
</evidence>
<name>A0A0H4A1C8_9VIBR</name>
<dbReference type="AlphaFoldDB" id="A0A0H4A1C8"/>
<sequence length="47" mass="5460">MPPRRRLIDVVKAALFINLRERKALLEVSFRLPAHSFQSRERPLCGA</sequence>
<accession>A0A0H4A1C8</accession>
<protein>
    <submittedName>
        <fullName evidence="1">Uncharacterized protein</fullName>
    </submittedName>
</protein>
<dbReference type="EMBL" id="KP795704">
    <property type="protein sequence ID" value="AKN40737.1"/>
    <property type="molecule type" value="Genomic_DNA"/>
</dbReference>
<organism evidence="1">
    <name type="scientific">Vibrio tasmaniensis</name>
    <dbReference type="NCBI Taxonomy" id="212663"/>
    <lineage>
        <taxon>Bacteria</taxon>
        <taxon>Pseudomonadati</taxon>
        <taxon>Pseudomonadota</taxon>
        <taxon>Gammaproteobacteria</taxon>
        <taxon>Vibrionales</taxon>
        <taxon>Vibrionaceae</taxon>
        <taxon>Vibrio</taxon>
    </lineage>
</organism>
<proteinExistence type="predicted"/>
<reference evidence="1" key="1">
    <citation type="journal article" date="2015" name="MBio">
        <title>Eco-Evolutionary Dynamics of Episomes among Ecologically Cohesive Bacterial Populations.</title>
        <authorList>
            <person name="Xue H."/>
            <person name="Cordero O.X."/>
            <person name="Camas F.M."/>
            <person name="Trimble W."/>
            <person name="Meyer F."/>
            <person name="Guglielmini J."/>
            <person name="Rocha E.P."/>
            <person name="Polz M.F."/>
        </authorList>
    </citation>
    <scope>NUCLEOTIDE SEQUENCE</scope>
    <source>
        <strain evidence="1">FF_112</strain>
    </source>
</reference>